<reference evidence="3 4" key="1">
    <citation type="journal article" date="2024" name="Commun. Biol.">
        <title>Comparative genomic analysis of thermophilic fungi reveals convergent evolutionary adaptations and gene losses.</title>
        <authorList>
            <person name="Steindorff A.S."/>
            <person name="Aguilar-Pontes M.V."/>
            <person name="Robinson A.J."/>
            <person name="Andreopoulos B."/>
            <person name="LaButti K."/>
            <person name="Kuo A."/>
            <person name="Mondo S."/>
            <person name="Riley R."/>
            <person name="Otillar R."/>
            <person name="Haridas S."/>
            <person name="Lipzen A."/>
            <person name="Grimwood J."/>
            <person name="Schmutz J."/>
            <person name="Clum A."/>
            <person name="Reid I.D."/>
            <person name="Moisan M.C."/>
            <person name="Butler G."/>
            <person name="Nguyen T.T.M."/>
            <person name="Dewar K."/>
            <person name="Conant G."/>
            <person name="Drula E."/>
            <person name="Henrissat B."/>
            <person name="Hansel C."/>
            <person name="Singer S."/>
            <person name="Hutchinson M.I."/>
            <person name="de Vries R.P."/>
            <person name="Natvig D.O."/>
            <person name="Powell A.J."/>
            <person name="Tsang A."/>
            <person name="Grigoriev I.V."/>
        </authorList>
    </citation>
    <scope>NUCLEOTIDE SEQUENCE [LARGE SCALE GENOMIC DNA]</scope>
    <source>
        <strain evidence="3 4">ATCC 24622</strain>
    </source>
</reference>
<organism evidence="3 4">
    <name type="scientific">Phialemonium thermophilum</name>
    <dbReference type="NCBI Taxonomy" id="223376"/>
    <lineage>
        <taxon>Eukaryota</taxon>
        <taxon>Fungi</taxon>
        <taxon>Dikarya</taxon>
        <taxon>Ascomycota</taxon>
        <taxon>Pezizomycotina</taxon>
        <taxon>Sordariomycetes</taxon>
        <taxon>Sordariomycetidae</taxon>
        <taxon>Cephalothecales</taxon>
        <taxon>Cephalothecaceae</taxon>
        <taxon>Phialemonium</taxon>
    </lineage>
</organism>
<keyword evidence="2" id="KW-1133">Transmembrane helix</keyword>
<comment type="caution">
    <text evidence="3">The sequence shown here is derived from an EMBL/GenBank/DDBJ whole genome shotgun (WGS) entry which is preliminary data.</text>
</comment>
<dbReference type="EMBL" id="JAZHXJ010001124">
    <property type="protein sequence ID" value="KAL1845359.1"/>
    <property type="molecule type" value="Genomic_DNA"/>
</dbReference>
<evidence type="ECO:0000256" key="1">
    <source>
        <dbReference type="SAM" id="MobiDB-lite"/>
    </source>
</evidence>
<keyword evidence="2" id="KW-0472">Membrane</keyword>
<sequence length="115" mass="12796">MLARLRLWRKGTGIDRKATARDDPHYEKLLEDESGSARHEDAATPPLVSGRRQRCLLPLASVLVGTSAVLLLLAAAIYVQSRSIRGRELLRKTTFYCIVPYPPEPAVVGRVRTLC</sequence>
<feature type="transmembrane region" description="Helical" evidence="2">
    <location>
        <begin position="56"/>
        <end position="79"/>
    </location>
</feature>
<gene>
    <name evidence="3" type="ORF">VTK73DRAFT_628</name>
</gene>
<keyword evidence="2" id="KW-0812">Transmembrane</keyword>
<accession>A0ABR3VUL7</accession>
<name>A0ABR3VUL7_9PEZI</name>
<evidence type="ECO:0000256" key="2">
    <source>
        <dbReference type="SAM" id="Phobius"/>
    </source>
</evidence>
<dbReference type="Proteomes" id="UP001586593">
    <property type="component" value="Unassembled WGS sequence"/>
</dbReference>
<feature type="region of interest" description="Disordered" evidence="1">
    <location>
        <begin position="25"/>
        <end position="44"/>
    </location>
</feature>
<evidence type="ECO:0000313" key="4">
    <source>
        <dbReference type="Proteomes" id="UP001586593"/>
    </source>
</evidence>
<keyword evidence="4" id="KW-1185">Reference proteome</keyword>
<protein>
    <submittedName>
        <fullName evidence="3">Uncharacterized protein</fullName>
    </submittedName>
</protein>
<proteinExistence type="predicted"/>
<evidence type="ECO:0000313" key="3">
    <source>
        <dbReference type="EMBL" id="KAL1845359.1"/>
    </source>
</evidence>
<feature type="compositionally biased region" description="Basic and acidic residues" evidence="1">
    <location>
        <begin position="25"/>
        <end position="42"/>
    </location>
</feature>